<dbReference type="Proteomes" id="UP001341840">
    <property type="component" value="Unassembled WGS sequence"/>
</dbReference>
<protein>
    <submittedName>
        <fullName evidence="1">Uncharacterized protein</fullName>
    </submittedName>
</protein>
<accession>A0ABU6US86</accession>
<name>A0ABU6US86_9FABA</name>
<keyword evidence="2" id="KW-1185">Reference proteome</keyword>
<reference evidence="1 2" key="1">
    <citation type="journal article" date="2023" name="Plants (Basel)">
        <title>Bridging the Gap: Combining Genomics and Transcriptomics Approaches to Understand Stylosanthes scabra, an Orphan Legume from the Brazilian Caatinga.</title>
        <authorList>
            <person name="Ferreira-Neto J.R.C."/>
            <person name="da Silva M.D."/>
            <person name="Binneck E."/>
            <person name="de Melo N.F."/>
            <person name="da Silva R.H."/>
            <person name="de Melo A.L.T.M."/>
            <person name="Pandolfi V."/>
            <person name="Bustamante F.O."/>
            <person name="Brasileiro-Vidal A.C."/>
            <person name="Benko-Iseppon A.M."/>
        </authorList>
    </citation>
    <scope>NUCLEOTIDE SEQUENCE [LARGE SCALE GENOMIC DNA]</scope>
    <source>
        <tissue evidence="1">Leaves</tissue>
    </source>
</reference>
<sequence>MAGVQDIFSNLHRRRLDWSFRVYVKRIFEHRFFGSEDFTLEIVLQDAEEFRTGRESGRGGLSNGAVAGELKTCVLVHGCL</sequence>
<evidence type="ECO:0000313" key="1">
    <source>
        <dbReference type="EMBL" id="MED6163754.1"/>
    </source>
</evidence>
<proteinExistence type="predicted"/>
<organism evidence="1 2">
    <name type="scientific">Stylosanthes scabra</name>
    <dbReference type="NCBI Taxonomy" id="79078"/>
    <lineage>
        <taxon>Eukaryota</taxon>
        <taxon>Viridiplantae</taxon>
        <taxon>Streptophyta</taxon>
        <taxon>Embryophyta</taxon>
        <taxon>Tracheophyta</taxon>
        <taxon>Spermatophyta</taxon>
        <taxon>Magnoliopsida</taxon>
        <taxon>eudicotyledons</taxon>
        <taxon>Gunneridae</taxon>
        <taxon>Pentapetalae</taxon>
        <taxon>rosids</taxon>
        <taxon>fabids</taxon>
        <taxon>Fabales</taxon>
        <taxon>Fabaceae</taxon>
        <taxon>Papilionoideae</taxon>
        <taxon>50 kb inversion clade</taxon>
        <taxon>dalbergioids sensu lato</taxon>
        <taxon>Dalbergieae</taxon>
        <taxon>Pterocarpus clade</taxon>
        <taxon>Stylosanthes</taxon>
    </lineage>
</organism>
<comment type="caution">
    <text evidence="1">The sequence shown here is derived from an EMBL/GenBank/DDBJ whole genome shotgun (WGS) entry which is preliminary data.</text>
</comment>
<evidence type="ECO:0000313" key="2">
    <source>
        <dbReference type="Proteomes" id="UP001341840"/>
    </source>
</evidence>
<gene>
    <name evidence="1" type="ORF">PIB30_083098</name>
</gene>
<dbReference type="EMBL" id="JASCZI010122130">
    <property type="protein sequence ID" value="MED6163754.1"/>
    <property type="molecule type" value="Genomic_DNA"/>
</dbReference>